<dbReference type="VEuPathDB" id="TrichDB:TVAGG3_0813640"/>
<evidence type="ECO:0000313" key="4">
    <source>
        <dbReference type="Proteomes" id="UP000001542"/>
    </source>
</evidence>
<dbReference type="PROSITE" id="PS50234">
    <property type="entry name" value="VWFA"/>
    <property type="match status" value="1"/>
</dbReference>
<dbReference type="InterPro" id="IPR002035">
    <property type="entry name" value="VWF_A"/>
</dbReference>
<dbReference type="STRING" id="5722.A2EWW0"/>
<name>A2EWW0_TRIV3</name>
<reference evidence="3" key="2">
    <citation type="journal article" date="2007" name="Science">
        <title>Draft genome sequence of the sexually transmitted pathogen Trichomonas vaginalis.</title>
        <authorList>
            <person name="Carlton J.M."/>
            <person name="Hirt R.P."/>
            <person name="Silva J.C."/>
            <person name="Delcher A.L."/>
            <person name="Schatz M."/>
            <person name="Zhao Q."/>
            <person name="Wortman J.R."/>
            <person name="Bidwell S.L."/>
            <person name="Alsmark U.C.M."/>
            <person name="Besteiro S."/>
            <person name="Sicheritz-Ponten T."/>
            <person name="Noel C.J."/>
            <person name="Dacks J.B."/>
            <person name="Foster P.G."/>
            <person name="Simillion C."/>
            <person name="Van de Peer Y."/>
            <person name="Miranda-Saavedra D."/>
            <person name="Barton G.J."/>
            <person name="Westrop G.D."/>
            <person name="Mueller S."/>
            <person name="Dessi D."/>
            <person name="Fiori P.L."/>
            <person name="Ren Q."/>
            <person name="Paulsen I."/>
            <person name="Zhang H."/>
            <person name="Bastida-Corcuera F.D."/>
            <person name="Simoes-Barbosa A."/>
            <person name="Brown M.T."/>
            <person name="Hayes R.D."/>
            <person name="Mukherjee M."/>
            <person name="Okumura C.Y."/>
            <person name="Schneider R."/>
            <person name="Smith A.J."/>
            <person name="Vanacova S."/>
            <person name="Villalvazo M."/>
            <person name="Haas B.J."/>
            <person name="Pertea M."/>
            <person name="Feldblyum T.V."/>
            <person name="Utterback T.R."/>
            <person name="Shu C.L."/>
            <person name="Osoegawa K."/>
            <person name="de Jong P.J."/>
            <person name="Hrdy I."/>
            <person name="Horvathova L."/>
            <person name="Zubacova Z."/>
            <person name="Dolezal P."/>
            <person name="Malik S.B."/>
            <person name="Logsdon J.M. Jr."/>
            <person name="Henze K."/>
            <person name="Gupta A."/>
            <person name="Wang C.C."/>
            <person name="Dunne R.L."/>
            <person name="Upcroft J.A."/>
            <person name="Upcroft P."/>
            <person name="White O."/>
            <person name="Salzberg S.L."/>
            <person name="Tang P."/>
            <person name="Chiu C.-H."/>
            <person name="Lee Y.-S."/>
            <person name="Embley T.M."/>
            <person name="Coombs G.H."/>
            <person name="Mottram J.C."/>
            <person name="Tachezy J."/>
            <person name="Fraser-Liggett C.M."/>
            <person name="Johnson P.J."/>
        </authorList>
    </citation>
    <scope>NUCLEOTIDE SEQUENCE [LARGE SCALE GENOMIC DNA]</scope>
    <source>
        <strain evidence="3">G3</strain>
    </source>
</reference>
<accession>A2EWW0</accession>
<dbReference type="OrthoDB" id="1729737at2759"/>
<evidence type="ECO:0000259" key="2">
    <source>
        <dbReference type="PROSITE" id="PS51468"/>
    </source>
</evidence>
<dbReference type="RefSeq" id="XP_001315098.1">
    <property type="nucleotide sequence ID" value="XM_001315063.1"/>
</dbReference>
<protein>
    <submittedName>
        <fullName evidence="3">von Willebrand factor type A domain containing protein</fullName>
    </submittedName>
</protein>
<dbReference type="VEuPathDB" id="TrichDB:TVAG_174170"/>
<evidence type="ECO:0000313" key="3">
    <source>
        <dbReference type="EMBL" id="EAY02875.1"/>
    </source>
</evidence>
<dbReference type="InParanoid" id="A2EWW0"/>
<dbReference type="eggNOG" id="ENOG502QRPK">
    <property type="taxonomic scope" value="Eukaryota"/>
</dbReference>
<dbReference type="PANTHER" id="PTHR45737:SF6">
    <property type="entry name" value="VON WILLEBRAND FACTOR A DOMAIN-CONTAINING PROTEIN 5A"/>
    <property type="match status" value="1"/>
</dbReference>
<dbReference type="SUPFAM" id="SSF53300">
    <property type="entry name" value="vWA-like"/>
    <property type="match status" value="1"/>
</dbReference>
<sequence length="665" mass="76439">MLGKFITSGYEEELEFDSLDIIGFQYNTFLNFKIKQVLKGHSSSDIGYSFPIETKSTISDILFVIGDKQIRPQLRMSEEASKEYQESKEKGYLSLLGRNLSGNRIIFNFGNFPEETKIEVHYTMSYLAEVNNQGFFFRFPIASKDQYGYETSLPGSISFYLKIKTDKNISKIEANKSATINQFDNHNAFINLDKFEPAIFVQTLISDQDKSTAVSSDDYIAVSTYKEFSSKSNGYECKADYFFVIDCSGSMKGDRIEKAVKCMRLILQSLPMKCRFSIVCFGSEFQTLLPIVEYNNENVLLAMNLIKYIQAIMGGTDIYHPLEYIFSQNGMTKKIFLLTDGEDSNSEEIIRLVQENKQFGNIYTVGIGIGADSGLIRNLAEVTNGKWTYVLDNENFNEKLISLLSSSIENNSVDITIHANETIAETIPSNPYPLCSNISQNYFIKAPFCENVLISSEEFDLLVPVMKIEDGIGMKSLFTKMIIHEYETYLRTHNDEAMKQKCIDLSISSGILCKYTHYIGSIPENVVQLIREFWKYQSGICYEATPSKKDYEKMQDIFVQRHMTQSQEPIQEPNNEQYDIEIVDDRDEIEKQNIDGSWDRFDAMDSEIKEKYGEKVAATVAAILYIMRYRKSQIDELSLVLKKAYFFLKKEVKDINWEEFIKNKL</sequence>
<gene>
    <name evidence="3" type="ORF">TVAG_174170</name>
</gene>
<dbReference type="AlphaFoldDB" id="A2EWW0"/>
<evidence type="ECO:0000259" key="1">
    <source>
        <dbReference type="PROSITE" id="PS50234"/>
    </source>
</evidence>
<feature type="domain" description="VWFA" evidence="1">
    <location>
        <begin position="240"/>
        <end position="408"/>
    </location>
</feature>
<dbReference type="Gene3D" id="3.40.50.410">
    <property type="entry name" value="von Willebrand factor, type A domain"/>
    <property type="match status" value="1"/>
</dbReference>
<dbReference type="InterPro" id="IPR013694">
    <property type="entry name" value="VIT"/>
</dbReference>
<dbReference type="SMR" id="A2EWW0"/>
<dbReference type="Proteomes" id="UP000001542">
    <property type="component" value="Unassembled WGS sequence"/>
</dbReference>
<dbReference type="PROSITE" id="PS51468">
    <property type="entry name" value="VIT"/>
    <property type="match status" value="1"/>
</dbReference>
<dbReference type="Pfam" id="PF08487">
    <property type="entry name" value="VIT"/>
    <property type="match status" value="1"/>
</dbReference>
<dbReference type="Pfam" id="PF13768">
    <property type="entry name" value="VWA_3"/>
    <property type="match status" value="1"/>
</dbReference>
<dbReference type="PANTHER" id="PTHR45737">
    <property type="entry name" value="VON WILLEBRAND FACTOR A DOMAIN-CONTAINING PROTEIN 5A"/>
    <property type="match status" value="1"/>
</dbReference>
<proteinExistence type="predicted"/>
<dbReference type="SMART" id="SM00327">
    <property type="entry name" value="VWA"/>
    <property type="match status" value="1"/>
</dbReference>
<keyword evidence="4" id="KW-1185">Reference proteome</keyword>
<organism evidence="3 4">
    <name type="scientific">Trichomonas vaginalis (strain ATCC PRA-98 / G3)</name>
    <dbReference type="NCBI Taxonomy" id="412133"/>
    <lineage>
        <taxon>Eukaryota</taxon>
        <taxon>Metamonada</taxon>
        <taxon>Parabasalia</taxon>
        <taxon>Trichomonadida</taxon>
        <taxon>Trichomonadidae</taxon>
        <taxon>Trichomonas</taxon>
    </lineage>
</organism>
<dbReference type="EMBL" id="DS113522">
    <property type="protein sequence ID" value="EAY02875.1"/>
    <property type="molecule type" value="Genomic_DNA"/>
</dbReference>
<dbReference type="KEGG" id="tva:4760715"/>
<reference evidence="3" key="1">
    <citation type="submission" date="2006-10" db="EMBL/GenBank/DDBJ databases">
        <authorList>
            <person name="Amadeo P."/>
            <person name="Zhao Q."/>
            <person name="Wortman J."/>
            <person name="Fraser-Liggett C."/>
            <person name="Carlton J."/>
        </authorList>
    </citation>
    <scope>NUCLEOTIDE SEQUENCE</scope>
    <source>
        <strain evidence="3">G3</strain>
    </source>
</reference>
<dbReference type="InterPro" id="IPR036465">
    <property type="entry name" value="vWFA_dom_sf"/>
</dbReference>
<feature type="domain" description="VIT" evidence="2">
    <location>
        <begin position="1"/>
        <end position="126"/>
    </location>
</feature>